<feature type="domain" description="4Fe-4S ferredoxin-type" evidence="9">
    <location>
        <begin position="84"/>
        <end position="113"/>
    </location>
</feature>
<feature type="domain" description="4Fe-4S ferredoxin-type" evidence="9">
    <location>
        <begin position="5"/>
        <end position="35"/>
    </location>
</feature>
<dbReference type="OrthoDB" id="2837at2157"/>
<keyword evidence="3" id="KW-0479">Metal-binding</keyword>
<keyword evidence="11" id="KW-1185">Reference proteome</keyword>
<keyword evidence="2" id="KW-0004">4Fe-4S</keyword>
<dbReference type="GO" id="GO:0051539">
    <property type="term" value="F:4 iron, 4 sulfur cluster binding"/>
    <property type="evidence" value="ECO:0007669"/>
    <property type="project" value="UniProtKB-KW"/>
</dbReference>
<evidence type="ECO:0000313" key="11">
    <source>
        <dbReference type="Proteomes" id="UP000263012"/>
    </source>
</evidence>
<evidence type="ECO:0000256" key="8">
    <source>
        <dbReference type="SAM" id="MobiDB-lite"/>
    </source>
</evidence>
<dbReference type="GO" id="GO:0016491">
    <property type="term" value="F:oxidoreductase activity"/>
    <property type="evidence" value="ECO:0007669"/>
    <property type="project" value="UniProtKB-ARBA"/>
</dbReference>
<keyword evidence="6" id="KW-0408">Iron</keyword>
<dbReference type="PROSITE" id="PS51379">
    <property type="entry name" value="4FE4S_FER_2"/>
    <property type="match status" value="3"/>
</dbReference>
<organism evidence="10 11">
    <name type="scientific">Halalkaliarchaeum desulfuricum</name>
    <dbReference type="NCBI Taxonomy" id="2055893"/>
    <lineage>
        <taxon>Archaea</taxon>
        <taxon>Methanobacteriati</taxon>
        <taxon>Methanobacteriota</taxon>
        <taxon>Stenosarchaea group</taxon>
        <taxon>Halobacteria</taxon>
        <taxon>Halobacteriales</taxon>
        <taxon>Haloferacaceae</taxon>
        <taxon>Halalkaliarchaeum</taxon>
    </lineage>
</organism>
<dbReference type="Pfam" id="PF13247">
    <property type="entry name" value="Fer4_11"/>
    <property type="match status" value="1"/>
</dbReference>
<proteinExistence type="predicted"/>
<evidence type="ECO:0000256" key="1">
    <source>
        <dbReference type="ARBA" id="ARBA00022448"/>
    </source>
</evidence>
<dbReference type="GeneID" id="37876462"/>
<dbReference type="SUPFAM" id="SSF54862">
    <property type="entry name" value="4Fe-4S ferredoxins"/>
    <property type="match status" value="1"/>
</dbReference>
<dbReference type="RefSeq" id="WP_119813724.1">
    <property type="nucleotide sequence ID" value="NZ_CP025066.1"/>
</dbReference>
<evidence type="ECO:0000256" key="4">
    <source>
        <dbReference type="ARBA" id="ARBA00022737"/>
    </source>
</evidence>
<dbReference type="PANTHER" id="PTHR43177">
    <property type="entry name" value="PROTEIN NRFC"/>
    <property type="match status" value="1"/>
</dbReference>
<dbReference type="KEGG" id="hdf:AArcSl_0128"/>
<keyword evidence="7" id="KW-0411">Iron-sulfur</keyword>
<feature type="region of interest" description="Disordered" evidence="8">
    <location>
        <begin position="173"/>
        <end position="206"/>
    </location>
</feature>
<dbReference type="CDD" id="cd16371">
    <property type="entry name" value="DMSOR_beta_like"/>
    <property type="match status" value="1"/>
</dbReference>
<dbReference type="PROSITE" id="PS00198">
    <property type="entry name" value="4FE4S_FER_1"/>
    <property type="match status" value="1"/>
</dbReference>
<evidence type="ECO:0000256" key="7">
    <source>
        <dbReference type="ARBA" id="ARBA00023014"/>
    </source>
</evidence>
<dbReference type="AlphaFoldDB" id="A0A343TFB2"/>
<dbReference type="Gene3D" id="3.30.70.20">
    <property type="match status" value="2"/>
</dbReference>
<keyword evidence="4" id="KW-0677">Repeat</keyword>
<keyword evidence="5" id="KW-0249">Electron transport</keyword>
<dbReference type="InterPro" id="IPR050954">
    <property type="entry name" value="ET_IronSulfur_Cluster-Binding"/>
</dbReference>
<evidence type="ECO:0000256" key="5">
    <source>
        <dbReference type="ARBA" id="ARBA00022982"/>
    </source>
</evidence>
<dbReference type="InterPro" id="IPR017896">
    <property type="entry name" value="4Fe4S_Fe-S-bd"/>
</dbReference>
<evidence type="ECO:0000256" key="6">
    <source>
        <dbReference type="ARBA" id="ARBA00023004"/>
    </source>
</evidence>
<evidence type="ECO:0000256" key="2">
    <source>
        <dbReference type="ARBA" id="ARBA00022485"/>
    </source>
</evidence>
<evidence type="ECO:0000259" key="9">
    <source>
        <dbReference type="PROSITE" id="PS51379"/>
    </source>
</evidence>
<dbReference type="InterPro" id="IPR017900">
    <property type="entry name" value="4Fe4S_Fe_S_CS"/>
</dbReference>
<dbReference type="EMBL" id="CP025066">
    <property type="protein sequence ID" value="AUX07784.1"/>
    <property type="molecule type" value="Genomic_DNA"/>
</dbReference>
<sequence>MSRQWAFYFDTQKCIGCHACSLSCRVRNDIDADGPKWRRMEHVAEGSFPDYEETSVSMSCFHCAESPCRQVCPTHAIEKRESDGIVTVDRDKCIGCHYCAYACPFGAALYDDEGLLSKCHLCLGEGAGDGHGKPARQKPEDGGATPACVDNCVGDALKAGPINEILREASKEAANRYSESDVGPALVVEPVTQESHDSIETTDPTG</sequence>
<accession>A0A343TFB2</accession>
<evidence type="ECO:0000256" key="3">
    <source>
        <dbReference type="ARBA" id="ARBA00022723"/>
    </source>
</evidence>
<feature type="domain" description="4Fe-4S ferredoxin-type" evidence="9">
    <location>
        <begin position="52"/>
        <end position="82"/>
    </location>
</feature>
<dbReference type="PANTHER" id="PTHR43177:SF5">
    <property type="entry name" value="ANAEROBIC DIMETHYL SULFOXIDE REDUCTASE CHAIN B-RELATED"/>
    <property type="match status" value="1"/>
</dbReference>
<evidence type="ECO:0000313" key="10">
    <source>
        <dbReference type="EMBL" id="AUX07784.1"/>
    </source>
</evidence>
<protein>
    <submittedName>
        <fullName evidence="10">Anaerobic dimethyl sulfoxide reductase subunit B</fullName>
    </submittedName>
</protein>
<reference evidence="11" key="1">
    <citation type="submission" date="2017-11" db="EMBL/GenBank/DDBJ databases">
        <title>Phenotypic and genomic properties of facultatively anaerobic sulfur-reducing natronoarchaea from hypersaline soda lakes.</title>
        <authorList>
            <person name="Sorokin D.Y."/>
            <person name="Kublanov I.V."/>
            <person name="Roman P."/>
            <person name="Sinninghe Damste J.S."/>
            <person name="Golyshin P.N."/>
            <person name="Rojo D."/>
            <person name="Ciordia S."/>
            <person name="Mena M.D.C."/>
            <person name="Ferrer M."/>
            <person name="Messina E."/>
            <person name="Smedile F."/>
            <person name="La Spada G."/>
            <person name="La Cono V."/>
            <person name="Yakimov M.M."/>
        </authorList>
    </citation>
    <scope>NUCLEOTIDE SEQUENCE [LARGE SCALE GENOMIC DNA]</scope>
    <source>
        <strain evidence="11">AArc-Sl</strain>
    </source>
</reference>
<dbReference type="Proteomes" id="UP000263012">
    <property type="component" value="Chromosome"/>
</dbReference>
<gene>
    <name evidence="10" type="primary">dmsB</name>
    <name evidence="10" type="ORF">AArcSl_0128</name>
</gene>
<dbReference type="GO" id="GO:0046872">
    <property type="term" value="F:metal ion binding"/>
    <property type="evidence" value="ECO:0007669"/>
    <property type="project" value="UniProtKB-KW"/>
</dbReference>
<keyword evidence="1" id="KW-0813">Transport</keyword>
<name>A0A343TFB2_9EURY</name>